<sequence length="732" mass="80079">MVDHAPLLPHYNSSEGQDGISQKPRPASVDDALESYVGENSSRQLLQAFLISFAWVFDAQQTFINVFTDAEPSWHCTGAGYDSSCSSSSSPCGLRPGSWAWDLPAHATVVSDWNLQCSGSAVVGLPATAYFTGCLVGGFLLATLADSALGRKNMLVLSCLATSLSAGLTVASPNLWAYSALRFLSGCARATVGTSALVLSTEIVGKRWRQRISIANFFFFTLGFLSLPAMAYINREESWRTLYFWTSIPCFFYSALIYFLVSESPRWLLVRGRLDEAIQILRSLSSINGNSINSSIILAEDTGHINIFSAIEVLWGKRWAFRRLMATMMVGLGIGLVYYGMPLNVGNLGSNLYLSVTLNALSELPSSLATWFIVSKLNRRCSVLILTTVSGVFSVLCVVVADNMWRMAAEVASFFCACTVFDLLLIYSIELFPTCVRNSAISMVRQAVVLGGVVAPVLVAEGRKRSFVSFGVFGLMIGCCGLFTACLPETRGRSMSDTMEEEECKLVSENLIKTGANVSATVLLGAKHSNRRYSCGRALTRLDIPSSRQRSPTFVRASLQRCLQALLSLFRDFLPPSSGTLSSTSSSPAASIPSISMELVIGPEKHQPFGDDGTILSNHLHNFKHAAVSLTLLIYAAFAVVFDRVKAQLRDEMTMLLGAAAFAQQLLVFHLHSADHMGVSPCGRRSLSGRWRRCGRCRGGRCATRRRQKGGERRRRRRSEGRREGCRVLIVL</sequence>
<keyword evidence="4" id="KW-0769">Symport</keyword>
<evidence type="ECO:0000256" key="5">
    <source>
        <dbReference type="ARBA" id="ARBA00022989"/>
    </source>
</evidence>
<dbReference type="PANTHER" id="PTHR24064">
    <property type="entry name" value="SOLUTE CARRIER FAMILY 22 MEMBER"/>
    <property type="match status" value="1"/>
</dbReference>
<dbReference type="GO" id="GO:0016020">
    <property type="term" value="C:membrane"/>
    <property type="evidence" value="ECO:0007669"/>
    <property type="project" value="UniProtKB-SubCell"/>
</dbReference>
<evidence type="ECO:0000256" key="8">
    <source>
        <dbReference type="ARBA" id="ARBA00044504"/>
    </source>
</evidence>
<dbReference type="InterPro" id="IPR005828">
    <property type="entry name" value="MFS_sugar_transport-like"/>
</dbReference>
<organism evidence="11 12">
    <name type="scientific">Canna indica</name>
    <name type="common">Indian-shot</name>
    <dbReference type="NCBI Taxonomy" id="4628"/>
    <lineage>
        <taxon>Eukaryota</taxon>
        <taxon>Viridiplantae</taxon>
        <taxon>Streptophyta</taxon>
        <taxon>Embryophyta</taxon>
        <taxon>Tracheophyta</taxon>
        <taxon>Spermatophyta</taxon>
        <taxon>Magnoliopsida</taxon>
        <taxon>Liliopsida</taxon>
        <taxon>Zingiberales</taxon>
        <taxon>Cannaceae</taxon>
        <taxon>Canna</taxon>
    </lineage>
</organism>
<feature type="transmembrane region" description="Helical" evidence="9">
    <location>
        <begin position="242"/>
        <end position="261"/>
    </location>
</feature>
<keyword evidence="3 9" id="KW-0812">Transmembrane</keyword>
<evidence type="ECO:0000256" key="2">
    <source>
        <dbReference type="ARBA" id="ARBA00022592"/>
    </source>
</evidence>
<comment type="subcellular location">
    <subcellularLocation>
        <location evidence="1">Membrane</location>
        <topology evidence="1">Multi-pass membrane protein</topology>
    </subcellularLocation>
</comment>
<reference evidence="11 12" key="1">
    <citation type="submission" date="2023-10" db="EMBL/GenBank/DDBJ databases">
        <title>Chromosome-scale genome assembly provides insights into flower coloration mechanisms of Canna indica.</title>
        <authorList>
            <person name="Li C."/>
        </authorList>
    </citation>
    <scope>NUCLEOTIDE SEQUENCE [LARGE SCALE GENOMIC DNA]</scope>
    <source>
        <tissue evidence="11">Flower</tissue>
    </source>
</reference>
<dbReference type="GO" id="GO:0006817">
    <property type="term" value="P:phosphate ion transport"/>
    <property type="evidence" value="ECO:0007669"/>
    <property type="project" value="UniProtKB-KW"/>
</dbReference>
<feature type="transmembrane region" description="Helical" evidence="9">
    <location>
        <begin position="212"/>
        <end position="230"/>
    </location>
</feature>
<dbReference type="Gene3D" id="1.20.1250.20">
    <property type="entry name" value="MFS general substrate transporter like domains"/>
    <property type="match status" value="1"/>
</dbReference>
<keyword evidence="6 9" id="KW-0472">Membrane</keyword>
<evidence type="ECO:0000259" key="10">
    <source>
        <dbReference type="PROSITE" id="PS50850"/>
    </source>
</evidence>
<evidence type="ECO:0000313" key="11">
    <source>
        <dbReference type="EMBL" id="WOL13023.1"/>
    </source>
</evidence>
<keyword evidence="2" id="KW-0592">Phosphate transport</keyword>
<evidence type="ECO:0000256" key="3">
    <source>
        <dbReference type="ARBA" id="ARBA00022692"/>
    </source>
</evidence>
<accession>A0AAQ3KQ69</accession>
<dbReference type="PROSITE" id="PS50850">
    <property type="entry name" value="MFS"/>
    <property type="match status" value="1"/>
</dbReference>
<keyword evidence="12" id="KW-1185">Reference proteome</keyword>
<dbReference type="AlphaFoldDB" id="A0AAQ3KQ69"/>
<feature type="transmembrane region" description="Helical" evidence="9">
    <location>
        <begin position="353"/>
        <end position="374"/>
    </location>
</feature>
<feature type="transmembrane region" description="Helical" evidence="9">
    <location>
        <begin position="381"/>
        <end position="401"/>
    </location>
</feature>
<dbReference type="Proteomes" id="UP001327560">
    <property type="component" value="Chromosome 7"/>
</dbReference>
<feature type="transmembrane region" description="Helical" evidence="9">
    <location>
        <begin position="407"/>
        <end position="427"/>
    </location>
</feature>
<evidence type="ECO:0000256" key="4">
    <source>
        <dbReference type="ARBA" id="ARBA00022847"/>
    </source>
</evidence>
<feature type="transmembrane region" description="Helical" evidence="9">
    <location>
        <begin position="121"/>
        <end position="142"/>
    </location>
</feature>
<evidence type="ECO:0000256" key="9">
    <source>
        <dbReference type="SAM" id="Phobius"/>
    </source>
</evidence>
<feature type="transmembrane region" description="Helical" evidence="9">
    <location>
        <begin position="324"/>
        <end position="341"/>
    </location>
</feature>
<evidence type="ECO:0000256" key="7">
    <source>
        <dbReference type="ARBA" id="ARBA00032043"/>
    </source>
</evidence>
<dbReference type="Pfam" id="PF00083">
    <property type="entry name" value="Sugar_tr"/>
    <property type="match status" value="1"/>
</dbReference>
<keyword evidence="5 9" id="KW-1133">Transmembrane helix</keyword>
<dbReference type="InterPro" id="IPR020846">
    <property type="entry name" value="MFS_dom"/>
</dbReference>
<dbReference type="SUPFAM" id="SSF103473">
    <property type="entry name" value="MFS general substrate transporter"/>
    <property type="match status" value="1"/>
</dbReference>
<evidence type="ECO:0000256" key="6">
    <source>
        <dbReference type="ARBA" id="ARBA00023136"/>
    </source>
</evidence>
<feature type="domain" description="Major facilitator superfamily (MFS) profile" evidence="10">
    <location>
        <begin position="44"/>
        <end position="492"/>
    </location>
</feature>
<dbReference type="GO" id="GO:0015293">
    <property type="term" value="F:symporter activity"/>
    <property type="evidence" value="ECO:0007669"/>
    <property type="project" value="UniProtKB-KW"/>
</dbReference>
<dbReference type="InterPro" id="IPR036259">
    <property type="entry name" value="MFS_trans_sf"/>
</dbReference>
<proteinExistence type="inferred from homology"/>
<keyword evidence="2" id="KW-0813">Transport</keyword>
<comment type="similarity">
    <text evidence="8">Belongs to the major facilitator superfamily. Phosphate:H(+) symporter (TC 2.A.1.9) family.</text>
</comment>
<gene>
    <name evidence="11" type="ORF">Cni_G21792</name>
</gene>
<evidence type="ECO:0000313" key="12">
    <source>
        <dbReference type="Proteomes" id="UP001327560"/>
    </source>
</evidence>
<feature type="transmembrane region" description="Helical" evidence="9">
    <location>
        <begin position="154"/>
        <end position="177"/>
    </location>
</feature>
<protein>
    <recommendedName>
        <fullName evidence="7">H(+)/Pi cotransporter</fullName>
    </recommendedName>
</protein>
<dbReference type="EMBL" id="CP136896">
    <property type="protein sequence ID" value="WOL13023.1"/>
    <property type="molecule type" value="Genomic_DNA"/>
</dbReference>
<evidence type="ECO:0000256" key="1">
    <source>
        <dbReference type="ARBA" id="ARBA00004141"/>
    </source>
</evidence>
<feature type="transmembrane region" description="Helical" evidence="9">
    <location>
        <begin position="466"/>
        <end position="487"/>
    </location>
</feature>
<name>A0AAQ3KQ69_9LILI</name>